<dbReference type="GO" id="GO:0009252">
    <property type="term" value="P:peptidoglycan biosynthetic process"/>
    <property type="evidence" value="ECO:0007669"/>
    <property type="project" value="UniProtKB-UniRule"/>
</dbReference>
<comment type="catalytic activity">
    <reaction evidence="19 20">
        <text>UDP-N-acetyl-alpha-D-muramate + NADP(+) = UDP-N-acetyl-3-O-(1-carboxyvinyl)-alpha-D-glucosamine + NADPH + H(+)</text>
        <dbReference type="Rhea" id="RHEA:12248"/>
        <dbReference type="ChEBI" id="CHEBI:15378"/>
        <dbReference type="ChEBI" id="CHEBI:57783"/>
        <dbReference type="ChEBI" id="CHEBI:58349"/>
        <dbReference type="ChEBI" id="CHEBI:68483"/>
        <dbReference type="ChEBI" id="CHEBI:70757"/>
        <dbReference type="EC" id="1.3.1.98"/>
    </reaction>
</comment>
<comment type="similarity">
    <text evidence="5 20">Belongs to the MurB family.</text>
</comment>
<dbReference type="InterPro" id="IPR011601">
    <property type="entry name" value="MurB_C"/>
</dbReference>
<evidence type="ECO:0000256" key="4">
    <source>
        <dbReference type="ARBA" id="ARBA00004752"/>
    </source>
</evidence>
<evidence type="ECO:0000256" key="7">
    <source>
        <dbReference type="ARBA" id="ARBA00015188"/>
    </source>
</evidence>
<evidence type="ECO:0000256" key="12">
    <source>
        <dbReference type="ARBA" id="ARBA00022857"/>
    </source>
</evidence>
<dbReference type="GO" id="GO:0005829">
    <property type="term" value="C:cytosol"/>
    <property type="evidence" value="ECO:0007669"/>
    <property type="project" value="TreeGrafter"/>
</dbReference>
<evidence type="ECO:0000256" key="10">
    <source>
        <dbReference type="ARBA" id="ARBA00022630"/>
    </source>
</evidence>
<dbReference type="SUPFAM" id="SSF56194">
    <property type="entry name" value="Uridine diphospho-N-Acetylenolpyruvylglucosamine reductase, MurB, C-terminal domain"/>
    <property type="match status" value="1"/>
</dbReference>
<comment type="pathway">
    <text evidence="4 20">Cell wall biogenesis; peptidoglycan biosynthesis.</text>
</comment>
<evidence type="ECO:0000256" key="16">
    <source>
        <dbReference type="ARBA" id="ARBA00023306"/>
    </source>
</evidence>
<proteinExistence type="inferred from homology"/>
<dbReference type="Gene3D" id="3.90.78.10">
    <property type="entry name" value="UDP-N-acetylenolpyruvoylglucosamine reductase, C-terminal domain"/>
    <property type="match status" value="1"/>
</dbReference>
<dbReference type="GO" id="GO:0008762">
    <property type="term" value="F:UDP-N-acetylmuramate dehydrogenase activity"/>
    <property type="evidence" value="ECO:0007669"/>
    <property type="project" value="UniProtKB-UniRule"/>
</dbReference>
<evidence type="ECO:0000256" key="1">
    <source>
        <dbReference type="ARBA" id="ARBA00001974"/>
    </source>
</evidence>
<keyword evidence="12 20" id="KW-0521">NADP</keyword>
<dbReference type="Pfam" id="PF02873">
    <property type="entry name" value="MurB_C"/>
    <property type="match status" value="1"/>
</dbReference>
<dbReference type="GO" id="GO:0051301">
    <property type="term" value="P:cell division"/>
    <property type="evidence" value="ECO:0007669"/>
    <property type="project" value="UniProtKB-KW"/>
</dbReference>
<dbReference type="GO" id="GO:0071555">
    <property type="term" value="P:cell wall organization"/>
    <property type="evidence" value="ECO:0007669"/>
    <property type="project" value="UniProtKB-KW"/>
</dbReference>
<evidence type="ECO:0000256" key="13">
    <source>
        <dbReference type="ARBA" id="ARBA00022960"/>
    </source>
</evidence>
<dbReference type="InterPro" id="IPR036318">
    <property type="entry name" value="FAD-bd_PCMH-like_sf"/>
</dbReference>
<dbReference type="InterPro" id="IPR016169">
    <property type="entry name" value="FAD-bd_PCMH_sub2"/>
</dbReference>
<dbReference type="InterPro" id="IPR003170">
    <property type="entry name" value="MurB"/>
</dbReference>
<evidence type="ECO:0000256" key="6">
    <source>
        <dbReference type="ARBA" id="ARBA00012518"/>
    </source>
</evidence>
<dbReference type="PROSITE" id="PS51387">
    <property type="entry name" value="FAD_PCMH"/>
    <property type="match status" value="1"/>
</dbReference>
<dbReference type="SUPFAM" id="SSF56176">
    <property type="entry name" value="FAD-binding/transporter-associated domain-like"/>
    <property type="match status" value="1"/>
</dbReference>
<dbReference type="EC" id="1.3.1.98" evidence="6 20"/>
<feature type="active site" evidence="20">
    <location>
        <position position="165"/>
    </location>
</feature>
<name>A0A1T1HGQ1_OCELI</name>
<keyword evidence="10 20" id="KW-0285">Flavoprotein</keyword>
<accession>A0A1T1HGQ1</accession>
<comment type="caution">
    <text evidence="22">The sequence shown here is derived from an EMBL/GenBank/DDBJ whole genome shotgun (WGS) entry which is preliminary data.</text>
</comment>
<keyword evidence="16 20" id="KW-0131">Cell cycle</keyword>
<dbReference type="InterPro" id="IPR036635">
    <property type="entry name" value="MurB_C_sf"/>
</dbReference>
<dbReference type="InterPro" id="IPR006094">
    <property type="entry name" value="Oxid_FAD_bind_N"/>
</dbReference>
<dbReference type="InterPro" id="IPR016167">
    <property type="entry name" value="FAD-bd_PCMH_sub1"/>
</dbReference>
<dbReference type="UniPathway" id="UPA00219"/>
<gene>
    <name evidence="20" type="primary">murB</name>
    <name evidence="22" type="ORF">BTA35_0201685</name>
</gene>
<evidence type="ECO:0000256" key="19">
    <source>
        <dbReference type="ARBA" id="ARBA00048914"/>
    </source>
</evidence>
<keyword evidence="9 20" id="KW-0132">Cell division</keyword>
<feature type="active site" description="Proton donor" evidence="20">
    <location>
        <position position="241"/>
    </location>
</feature>
<evidence type="ECO:0000256" key="15">
    <source>
        <dbReference type="ARBA" id="ARBA00023002"/>
    </source>
</evidence>
<reference evidence="22" key="1">
    <citation type="submission" date="2017-02" db="EMBL/GenBank/DDBJ databases">
        <title>Draft Genome Sequence of the Salt Water Bacterium Oceanospirillum linum ATCC 11336.</title>
        <authorList>
            <person name="Trachtenberg A.M."/>
            <person name="Carney J.G."/>
            <person name="Linnane J.D."/>
            <person name="Rheaume B.A."/>
            <person name="Pitts N.L."/>
            <person name="Mykles D.L."/>
            <person name="Maclea K.S."/>
        </authorList>
    </citation>
    <scope>NUCLEOTIDE SEQUENCE [LARGE SCALE GENOMIC DNA]</scope>
    <source>
        <strain evidence="22">ATCC 11336</strain>
    </source>
</reference>
<comment type="cofactor">
    <cofactor evidence="1 20">
        <name>FAD</name>
        <dbReference type="ChEBI" id="CHEBI:57692"/>
    </cofactor>
</comment>
<dbReference type="AlphaFoldDB" id="A0A1T1HGQ1"/>
<sequence>MFEPENHKDLSGLNTLGFLVYADYFCRPESEKACQEALGWARKRDLPVFPLGSGSNLILAADIPGLVVQMSNQQRHYDPQADGSVLLTVGAGVVWHDLVMETVGKGLYGLENLALIPGRTGAAPVQNIGAYGSELADVLVSVSAIRVCDGKPVTLSREACFFGYRDSIFKSAEYQQGRTDQVIITSLLLRLQTKAEPKLGYGDLAAELEGKEVTPLRIARAVCRIRQSKLPDPAEVGNAGSFFKNPVVSSELAQSLKGQYPGMPVYPAGEGQNKLAAGWLIEQCGFKGTRRGSVGVYPKQALVLVHYGGGSAEGLLALADDIVSEVKHRFQVELEREPQVIL</sequence>
<evidence type="ECO:0000256" key="11">
    <source>
        <dbReference type="ARBA" id="ARBA00022827"/>
    </source>
</evidence>
<keyword evidence="8 20" id="KW-0963">Cytoplasm</keyword>
<dbReference type="Gene3D" id="3.30.465.10">
    <property type="match status" value="1"/>
</dbReference>
<dbReference type="HAMAP" id="MF_00037">
    <property type="entry name" value="MurB"/>
    <property type="match status" value="1"/>
</dbReference>
<keyword evidence="17 20" id="KW-0961">Cell wall biogenesis/degradation</keyword>
<dbReference type="GO" id="GO:0008360">
    <property type="term" value="P:regulation of cell shape"/>
    <property type="evidence" value="ECO:0007669"/>
    <property type="project" value="UniProtKB-KW"/>
</dbReference>
<dbReference type="Proteomes" id="UP000190064">
    <property type="component" value="Unassembled WGS sequence"/>
</dbReference>
<dbReference type="GO" id="GO:0071949">
    <property type="term" value="F:FAD binding"/>
    <property type="evidence" value="ECO:0007669"/>
    <property type="project" value="InterPro"/>
</dbReference>
<dbReference type="NCBIfam" id="TIGR00179">
    <property type="entry name" value="murB"/>
    <property type="match status" value="1"/>
</dbReference>
<keyword evidence="15 20" id="KW-0560">Oxidoreductase</keyword>
<keyword evidence="14 20" id="KW-0573">Peptidoglycan synthesis</keyword>
<feature type="domain" description="FAD-binding PCMH-type" evidence="21">
    <location>
        <begin position="17"/>
        <end position="194"/>
    </location>
</feature>
<evidence type="ECO:0000256" key="5">
    <source>
        <dbReference type="ARBA" id="ARBA00010485"/>
    </source>
</evidence>
<evidence type="ECO:0000256" key="14">
    <source>
        <dbReference type="ARBA" id="ARBA00022984"/>
    </source>
</evidence>
<dbReference type="InterPro" id="IPR016166">
    <property type="entry name" value="FAD-bd_PCMH"/>
</dbReference>
<evidence type="ECO:0000313" key="22">
    <source>
        <dbReference type="EMBL" id="OOV88907.1"/>
    </source>
</evidence>
<dbReference type="EMBL" id="MTSD02000001">
    <property type="protein sequence ID" value="OOV88907.1"/>
    <property type="molecule type" value="Genomic_DNA"/>
</dbReference>
<evidence type="ECO:0000256" key="18">
    <source>
        <dbReference type="ARBA" id="ARBA00031026"/>
    </source>
</evidence>
<evidence type="ECO:0000256" key="8">
    <source>
        <dbReference type="ARBA" id="ARBA00022490"/>
    </source>
</evidence>
<evidence type="ECO:0000256" key="9">
    <source>
        <dbReference type="ARBA" id="ARBA00022618"/>
    </source>
</evidence>
<dbReference type="Pfam" id="PF01565">
    <property type="entry name" value="FAD_binding_4"/>
    <property type="match status" value="1"/>
</dbReference>
<feature type="active site" evidence="20">
    <location>
        <position position="337"/>
    </location>
</feature>
<dbReference type="NCBIfam" id="NF000755">
    <property type="entry name" value="PRK00046.1"/>
    <property type="match status" value="1"/>
</dbReference>
<comment type="subcellular location">
    <subcellularLocation>
        <location evidence="3 20">Cytoplasm</location>
    </subcellularLocation>
</comment>
<dbReference type="Gene3D" id="3.30.43.10">
    <property type="entry name" value="Uridine Diphospho-n-acetylenolpyruvylglucosamine Reductase, domain 2"/>
    <property type="match status" value="1"/>
</dbReference>
<dbReference type="STRING" id="966.BTA35_0201685"/>
<evidence type="ECO:0000256" key="2">
    <source>
        <dbReference type="ARBA" id="ARBA00003921"/>
    </source>
</evidence>
<dbReference type="PANTHER" id="PTHR21071">
    <property type="entry name" value="UDP-N-ACETYLENOLPYRUVOYLGLUCOSAMINE REDUCTASE"/>
    <property type="match status" value="1"/>
</dbReference>
<keyword evidence="13 20" id="KW-0133">Cell shape</keyword>
<evidence type="ECO:0000259" key="21">
    <source>
        <dbReference type="PROSITE" id="PS51387"/>
    </source>
</evidence>
<evidence type="ECO:0000313" key="23">
    <source>
        <dbReference type="Proteomes" id="UP000190064"/>
    </source>
</evidence>
<dbReference type="PANTHER" id="PTHR21071:SF4">
    <property type="entry name" value="UDP-N-ACETYLENOLPYRUVOYLGLUCOSAMINE REDUCTASE"/>
    <property type="match status" value="1"/>
</dbReference>
<evidence type="ECO:0000256" key="17">
    <source>
        <dbReference type="ARBA" id="ARBA00023316"/>
    </source>
</evidence>
<organism evidence="22 23">
    <name type="scientific">Oceanospirillum linum</name>
    <dbReference type="NCBI Taxonomy" id="966"/>
    <lineage>
        <taxon>Bacteria</taxon>
        <taxon>Pseudomonadati</taxon>
        <taxon>Pseudomonadota</taxon>
        <taxon>Gammaproteobacteria</taxon>
        <taxon>Oceanospirillales</taxon>
        <taxon>Oceanospirillaceae</taxon>
        <taxon>Oceanospirillum</taxon>
    </lineage>
</organism>
<protein>
    <recommendedName>
        <fullName evidence="7 20">UDP-N-acetylenolpyruvoylglucosamine reductase</fullName>
        <ecNumber evidence="6 20">1.3.1.98</ecNumber>
    </recommendedName>
    <alternativeName>
        <fullName evidence="18 20">UDP-N-acetylmuramate dehydrogenase</fullName>
    </alternativeName>
</protein>
<keyword evidence="23" id="KW-1185">Reference proteome</keyword>
<keyword evidence="11 20" id="KW-0274">FAD</keyword>
<comment type="function">
    <text evidence="2 20">Cell wall formation.</text>
</comment>
<evidence type="ECO:0000256" key="20">
    <source>
        <dbReference type="HAMAP-Rule" id="MF_00037"/>
    </source>
</evidence>
<evidence type="ECO:0000256" key="3">
    <source>
        <dbReference type="ARBA" id="ARBA00004496"/>
    </source>
</evidence>